<evidence type="ECO:0000313" key="2">
    <source>
        <dbReference type="Proteomes" id="UP000536746"/>
    </source>
</evidence>
<sequence length="171" mass="19286">MKLITATPEHIARLGDHMRPEDRKELELMCPYQDYRKTLQDQWDTSVIAEAILTDDGEVAGVWGVSLAEGLPDGCGSIWMLATPALGQVSHSFLRESQRAIGRAHFRFPALACTPWRENDLHLTWLKWCGFYVADYGHPHFLGCAHVWTPSNSHRNDGDDGSNSDRRSQPV</sequence>
<organism evidence="1 2">
    <name type="scientific">Herbaspirillum robiniae</name>
    <dbReference type="NCBI Taxonomy" id="2014887"/>
    <lineage>
        <taxon>Bacteria</taxon>
        <taxon>Pseudomonadati</taxon>
        <taxon>Pseudomonadota</taxon>
        <taxon>Betaproteobacteria</taxon>
        <taxon>Burkholderiales</taxon>
        <taxon>Oxalobacteraceae</taxon>
        <taxon>Herbaspirillum</taxon>
    </lineage>
</organism>
<gene>
    <name evidence="1" type="ORF">HNO84_23490</name>
</gene>
<protein>
    <recommendedName>
        <fullName evidence="3">N-acetyltransferase domain-containing protein</fullName>
    </recommendedName>
</protein>
<dbReference type="Proteomes" id="UP000536746">
    <property type="component" value="Unassembled WGS sequence"/>
</dbReference>
<comment type="caution">
    <text evidence="1">The sequence shown here is derived from an EMBL/GenBank/DDBJ whole genome shotgun (WGS) entry which is preliminary data.</text>
</comment>
<name>A0ABX2M3P1_9BURK</name>
<accession>A0ABX2M3P1</accession>
<evidence type="ECO:0000313" key="1">
    <source>
        <dbReference type="EMBL" id="NUU04583.1"/>
    </source>
</evidence>
<proteinExistence type="predicted"/>
<reference evidence="1 2" key="1">
    <citation type="journal article" date="2020" name="Front. Plant Sci.">
        <title>Isolation of Rhizosphere Bacteria That Improve Quality and Water Stress Tolerance in Greenhouse Ornamentals.</title>
        <authorList>
            <person name="Nordstedt N.P."/>
            <person name="Jones M.L."/>
        </authorList>
    </citation>
    <scope>NUCLEOTIDE SEQUENCE [LARGE SCALE GENOMIC DNA]</scope>
    <source>
        <strain evidence="1 2">C6C2</strain>
    </source>
</reference>
<dbReference type="RefSeq" id="WP_175354961.1">
    <property type="nucleotide sequence ID" value="NZ_JABFMT010000049.1"/>
</dbReference>
<dbReference type="EMBL" id="JABFMT010000049">
    <property type="protein sequence ID" value="NUU04583.1"/>
    <property type="molecule type" value="Genomic_DNA"/>
</dbReference>
<evidence type="ECO:0008006" key="3">
    <source>
        <dbReference type="Google" id="ProtNLM"/>
    </source>
</evidence>
<keyword evidence="2" id="KW-1185">Reference proteome</keyword>